<dbReference type="Pfam" id="PF04893">
    <property type="entry name" value="Yip1"/>
    <property type="match status" value="1"/>
</dbReference>
<dbReference type="Proteomes" id="UP001176468">
    <property type="component" value="Unassembled WGS sequence"/>
</dbReference>
<feature type="transmembrane region" description="Helical" evidence="5">
    <location>
        <begin position="171"/>
        <end position="198"/>
    </location>
</feature>
<reference evidence="7" key="1">
    <citation type="submission" date="2023-07" db="EMBL/GenBank/DDBJ databases">
        <authorList>
            <person name="Kim M.K."/>
        </authorList>
    </citation>
    <scope>NUCLEOTIDE SEQUENCE</scope>
    <source>
        <strain evidence="7">CA1-15</strain>
    </source>
</reference>
<keyword evidence="2 5" id="KW-0812">Transmembrane</keyword>
<evidence type="ECO:0000256" key="2">
    <source>
        <dbReference type="ARBA" id="ARBA00022692"/>
    </source>
</evidence>
<evidence type="ECO:0000259" key="6">
    <source>
        <dbReference type="Pfam" id="PF04893"/>
    </source>
</evidence>
<name>A0ABT8ZVL5_9SPHN</name>
<dbReference type="EMBL" id="JAUQSZ010000001">
    <property type="protein sequence ID" value="MDO7841040.1"/>
    <property type="molecule type" value="Genomic_DNA"/>
</dbReference>
<evidence type="ECO:0000256" key="1">
    <source>
        <dbReference type="ARBA" id="ARBA00004141"/>
    </source>
</evidence>
<sequence length="398" mass="40441">MASQVPGSGTNGMVDRIKRLLLQPKVEWPAIDVEPMTVKSIFTGWVLPLAAIGPVALLIGGQVFGIGALGFSYRPPLVGAIVTAVLGYALSVLGVFVLSLVIDALAPSFNGQKNPVQATKVAAFAATASYLGGVFGIIPMLAILGILAALYSLYLFWVGLPLLMKVPADKAVGYVVVTIIAAIVVNFVVGLLVGLIAAPLMMASALASTSTSGGSITVPGVGTIDTAKMEAATQKLQATAQQMEAANKGGAAVPAVSPDALQSMLPASVAGFTRTTVSSQGGSAAGIGGSNAEGEYTLGDKSFKLSVTDANAMGALATLGGALNVQSSKTTATGYEKTQMVGGRMVSEEWDNSDSHGKFTTMVGSRFIVAAEGSAPNIDTLKQAVATIDMARLEGMAK</sequence>
<comment type="caution">
    <text evidence="7">The sequence shown here is derived from an EMBL/GenBank/DDBJ whole genome shotgun (WGS) entry which is preliminary data.</text>
</comment>
<accession>A0ABT8ZVL5</accession>
<keyword evidence="3 5" id="KW-1133">Transmembrane helix</keyword>
<protein>
    <submittedName>
        <fullName evidence="7">Yip1 family protein</fullName>
    </submittedName>
</protein>
<keyword evidence="8" id="KW-1185">Reference proteome</keyword>
<evidence type="ECO:0000313" key="8">
    <source>
        <dbReference type="Proteomes" id="UP001176468"/>
    </source>
</evidence>
<dbReference type="InterPro" id="IPR006977">
    <property type="entry name" value="Yip1_dom"/>
</dbReference>
<evidence type="ECO:0000256" key="4">
    <source>
        <dbReference type="ARBA" id="ARBA00023136"/>
    </source>
</evidence>
<evidence type="ECO:0000313" key="7">
    <source>
        <dbReference type="EMBL" id="MDO7841040.1"/>
    </source>
</evidence>
<feature type="transmembrane region" description="Helical" evidence="5">
    <location>
        <begin position="77"/>
        <end position="102"/>
    </location>
</feature>
<comment type="subcellular location">
    <subcellularLocation>
        <location evidence="1">Membrane</location>
        <topology evidence="1">Multi-pass membrane protein</topology>
    </subcellularLocation>
</comment>
<dbReference type="RefSeq" id="WP_304559433.1">
    <property type="nucleotide sequence ID" value="NZ_JAUQSZ010000001.1"/>
</dbReference>
<evidence type="ECO:0000256" key="3">
    <source>
        <dbReference type="ARBA" id="ARBA00022989"/>
    </source>
</evidence>
<gene>
    <name evidence="7" type="ORF">Q5H94_01765</name>
</gene>
<proteinExistence type="predicted"/>
<feature type="transmembrane region" description="Helical" evidence="5">
    <location>
        <begin position="45"/>
        <end position="71"/>
    </location>
</feature>
<feature type="domain" description="Yip1" evidence="6">
    <location>
        <begin position="19"/>
        <end position="185"/>
    </location>
</feature>
<evidence type="ECO:0000256" key="5">
    <source>
        <dbReference type="SAM" id="Phobius"/>
    </source>
</evidence>
<feature type="transmembrane region" description="Helical" evidence="5">
    <location>
        <begin position="123"/>
        <end position="151"/>
    </location>
</feature>
<keyword evidence="4 5" id="KW-0472">Membrane</keyword>
<organism evidence="7 8">
    <name type="scientific">Sphingomonas immobilis</name>
    <dbReference type="NCBI Taxonomy" id="3063997"/>
    <lineage>
        <taxon>Bacteria</taxon>
        <taxon>Pseudomonadati</taxon>
        <taxon>Pseudomonadota</taxon>
        <taxon>Alphaproteobacteria</taxon>
        <taxon>Sphingomonadales</taxon>
        <taxon>Sphingomonadaceae</taxon>
        <taxon>Sphingomonas</taxon>
    </lineage>
</organism>